<evidence type="ECO:0000256" key="3">
    <source>
        <dbReference type="ARBA" id="ARBA00022448"/>
    </source>
</evidence>
<evidence type="ECO:0000256" key="6">
    <source>
        <dbReference type="ARBA" id="ARBA00022737"/>
    </source>
</evidence>
<dbReference type="GO" id="GO:0016020">
    <property type="term" value="C:membrane"/>
    <property type="evidence" value="ECO:0007669"/>
    <property type="project" value="InterPro"/>
</dbReference>
<dbReference type="AlphaFoldDB" id="A0A7S3MFG7"/>
<sequence>MVSGVFFTIVCPLIGTIICCGMWLAPLPAVLAAKKNGSLGELNPFPWVAAYLNCIAYVTYSVLLKDYFIWFANVPGLCLAVFYALMSITILARSNLSADHKRMNILIGVLIFGFFLFSILGFAAGLAFVGRDDERERAAAVIGNTGMCFSIMYYFAPLSTAVTVIRTKNSASLYAPMLALNLANALLWMSYGLAIGEVAVFIPNILGVIVSGVCLILSVVIPKREKVPDEPKENVAFDEVSAPQSNPMFATAPVEPIAEQQNVYARL</sequence>
<dbReference type="InterPro" id="IPR047664">
    <property type="entry name" value="SWEET"/>
</dbReference>
<dbReference type="GO" id="GO:0012505">
    <property type="term" value="C:endomembrane system"/>
    <property type="evidence" value="ECO:0007669"/>
    <property type="project" value="UniProtKB-SubCell"/>
</dbReference>
<evidence type="ECO:0000256" key="2">
    <source>
        <dbReference type="ARBA" id="ARBA00007809"/>
    </source>
</evidence>
<dbReference type="Gene3D" id="1.20.1280.290">
    <property type="match status" value="2"/>
</dbReference>
<dbReference type="EMBL" id="HBIC01054808">
    <property type="protein sequence ID" value="CAE0299321.1"/>
    <property type="molecule type" value="Transcribed_RNA"/>
</dbReference>
<comment type="subcellular location">
    <subcellularLocation>
        <location evidence="1">Endomembrane system</location>
        <topology evidence="1">Multi-pass membrane protein</topology>
    </subcellularLocation>
</comment>
<keyword evidence="3" id="KW-0813">Transport</keyword>
<name>A0A7S3MFG7_9STRA</name>
<dbReference type="Pfam" id="PF03083">
    <property type="entry name" value="MtN3_slv"/>
    <property type="match status" value="2"/>
</dbReference>
<gene>
    <name evidence="10" type="ORF">SELO1098_LOCUS28175</name>
</gene>
<keyword evidence="4" id="KW-0762">Sugar transport</keyword>
<keyword evidence="5 9" id="KW-0812">Transmembrane</keyword>
<feature type="transmembrane region" description="Helical" evidence="9">
    <location>
        <begin position="69"/>
        <end position="92"/>
    </location>
</feature>
<evidence type="ECO:0000256" key="4">
    <source>
        <dbReference type="ARBA" id="ARBA00022597"/>
    </source>
</evidence>
<evidence type="ECO:0000256" key="1">
    <source>
        <dbReference type="ARBA" id="ARBA00004127"/>
    </source>
</evidence>
<keyword evidence="8 9" id="KW-0472">Membrane</keyword>
<accession>A0A7S3MFG7</accession>
<proteinExistence type="inferred from homology"/>
<organism evidence="10">
    <name type="scientific">Spumella elongata</name>
    <dbReference type="NCBI Taxonomy" id="89044"/>
    <lineage>
        <taxon>Eukaryota</taxon>
        <taxon>Sar</taxon>
        <taxon>Stramenopiles</taxon>
        <taxon>Ochrophyta</taxon>
        <taxon>Chrysophyceae</taxon>
        <taxon>Chromulinales</taxon>
        <taxon>Chromulinaceae</taxon>
        <taxon>Spumella</taxon>
    </lineage>
</organism>
<evidence type="ECO:0008006" key="11">
    <source>
        <dbReference type="Google" id="ProtNLM"/>
    </source>
</evidence>
<comment type="similarity">
    <text evidence="2">Belongs to the SWEET sugar transporter family.</text>
</comment>
<dbReference type="InterPro" id="IPR004316">
    <property type="entry name" value="SWEET_rpt"/>
</dbReference>
<feature type="transmembrane region" description="Helical" evidence="9">
    <location>
        <begin position="45"/>
        <end position="63"/>
    </location>
</feature>
<evidence type="ECO:0000256" key="7">
    <source>
        <dbReference type="ARBA" id="ARBA00022989"/>
    </source>
</evidence>
<keyword evidence="6" id="KW-0677">Repeat</keyword>
<keyword evidence="7 9" id="KW-1133">Transmembrane helix</keyword>
<evidence type="ECO:0000256" key="8">
    <source>
        <dbReference type="ARBA" id="ARBA00023136"/>
    </source>
</evidence>
<dbReference type="PANTHER" id="PTHR10791">
    <property type="entry name" value="RAG1-ACTIVATING PROTEIN 1"/>
    <property type="match status" value="1"/>
</dbReference>
<feature type="transmembrane region" description="Helical" evidence="9">
    <location>
        <begin position="104"/>
        <end position="129"/>
    </location>
</feature>
<feature type="transmembrane region" description="Helical" evidence="9">
    <location>
        <begin position="201"/>
        <end position="221"/>
    </location>
</feature>
<reference evidence="10" key="1">
    <citation type="submission" date="2021-01" db="EMBL/GenBank/DDBJ databases">
        <authorList>
            <person name="Corre E."/>
            <person name="Pelletier E."/>
            <person name="Niang G."/>
            <person name="Scheremetjew M."/>
            <person name="Finn R."/>
            <person name="Kale V."/>
            <person name="Holt S."/>
            <person name="Cochrane G."/>
            <person name="Meng A."/>
            <person name="Brown T."/>
            <person name="Cohen L."/>
        </authorList>
    </citation>
    <scope>NUCLEOTIDE SEQUENCE</scope>
    <source>
        <strain evidence="10">CCAP 955/1</strain>
    </source>
</reference>
<feature type="transmembrane region" description="Helical" evidence="9">
    <location>
        <begin position="141"/>
        <end position="165"/>
    </location>
</feature>
<evidence type="ECO:0000256" key="5">
    <source>
        <dbReference type="ARBA" id="ARBA00022692"/>
    </source>
</evidence>
<feature type="transmembrane region" description="Helical" evidence="9">
    <location>
        <begin position="6"/>
        <end position="33"/>
    </location>
</feature>
<evidence type="ECO:0000256" key="9">
    <source>
        <dbReference type="SAM" id="Phobius"/>
    </source>
</evidence>
<protein>
    <recommendedName>
        <fullName evidence="11">Bidirectional sugar transporter SWEET</fullName>
    </recommendedName>
</protein>
<dbReference type="GO" id="GO:0051119">
    <property type="term" value="F:sugar transmembrane transporter activity"/>
    <property type="evidence" value="ECO:0007669"/>
    <property type="project" value="InterPro"/>
</dbReference>
<feature type="transmembrane region" description="Helical" evidence="9">
    <location>
        <begin position="177"/>
        <end position="195"/>
    </location>
</feature>
<evidence type="ECO:0000313" key="10">
    <source>
        <dbReference type="EMBL" id="CAE0299321.1"/>
    </source>
</evidence>